<protein>
    <submittedName>
        <fullName evidence="3">Uncharacterized protein</fullName>
    </submittedName>
</protein>
<evidence type="ECO:0000256" key="2">
    <source>
        <dbReference type="SAM" id="Phobius"/>
    </source>
</evidence>
<name>A0ABN8PHW8_9CNID</name>
<feature type="region of interest" description="Disordered" evidence="1">
    <location>
        <begin position="33"/>
        <end position="106"/>
    </location>
</feature>
<evidence type="ECO:0000313" key="3">
    <source>
        <dbReference type="EMBL" id="CAH3141905.1"/>
    </source>
</evidence>
<comment type="caution">
    <text evidence="3">The sequence shown here is derived from an EMBL/GenBank/DDBJ whole genome shotgun (WGS) entry which is preliminary data.</text>
</comment>
<proteinExistence type="predicted"/>
<dbReference type="EMBL" id="CALNXI010000826">
    <property type="protein sequence ID" value="CAH3141905.1"/>
    <property type="molecule type" value="Genomic_DNA"/>
</dbReference>
<organism evidence="3 4">
    <name type="scientific">Porites evermanni</name>
    <dbReference type="NCBI Taxonomy" id="104178"/>
    <lineage>
        <taxon>Eukaryota</taxon>
        <taxon>Metazoa</taxon>
        <taxon>Cnidaria</taxon>
        <taxon>Anthozoa</taxon>
        <taxon>Hexacorallia</taxon>
        <taxon>Scleractinia</taxon>
        <taxon>Fungiina</taxon>
        <taxon>Poritidae</taxon>
        <taxon>Porites</taxon>
    </lineage>
</organism>
<accession>A0ABN8PHW8</accession>
<keyword evidence="2" id="KW-1133">Transmembrane helix</keyword>
<keyword evidence="2" id="KW-0472">Membrane</keyword>
<feature type="transmembrane region" description="Helical" evidence="2">
    <location>
        <begin position="6"/>
        <end position="23"/>
    </location>
</feature>
<reference evidence="3 4" key="1">
    <citation type="submission" date="2022-05" db="EMBL/GenBank/DDBJ databases">
        <authorList>
            <consortium name="Genoscope - CEA"/>
            <person name="William W."/>
        </authorList>
    </citation>
    <scope>NUCLEOTIDE SEQUENCE [LARGE SCALE GENOMIC DNA]</scope>
</reference>
<evidence type="ECO:0000313" key="4">
    <source>
        <dbReference type="Proteomes" id="UP001159427"/>
    </source>
</evidence>
<sequence>MTLGLVFSIASFTILLVVMYFLIKIYLAQPATSTTTCSGRKPFSLEGAERENQERVIREERELEAGIPWNNAGAERTGPVEHDERPCPGMHQGDSGGTLYREDYAN</sequence>
<feature type="compositionally biased region" description="Basic and acidic residues" evidence="1">
    <location>
        <begin position="47"/>
        <end position="64"/>
    </location>
</feature>
<keyword evidence="4" id="KW-1185">Reference proteome</keyword>
<dbReference type="Proteomes" id="UP001159427">
    <property type="component" value="Unassembled WGS sequence"/>
</dbReference>
<evidence type="ECO:0000256" key="1">
    <source>
        <dbReference type="SAM" id="MobiDB-lite"/>
    </source>
</evidence>
<keyword evidence="2" id="KW-0812">Transmembrane</keyword>
<gene>
    <name evidence="3" type="ORF">PEVE_00042319</name>
</gene>